<feature type="compositionally biased region" description="Basic residues" evidence="1">
    <location>
        <begin position="144"/>
        <end position="153"/>
    </location>
</feature>
<organism evidence="2 3">
    <name type="scientific">Streptomyces spongiicola</name>
    <dbReference type="NCBI Taxonomy" id="1690221"/>
    <lineage>
        <taxon>Bacteria</taxon>
        <taxon>Bacillati</taxon>
        <taxon>Actinomycetota</taxon>
        <taxon>Actinomycetes</taxon>
        <taxon>Kitasatosporales</taxon>
        <taxon>Streptomycetaceae</taxon>
        <taxon>Streptomyces</taxon>
    </lineage>
</organism>
<accession>A0ABM6V583</accession>
<feature type="compositionally biased region" description="Basic and acidic residues" evidence="1">
    <location>
        <begin position="96"/>
        <end position="113"/>
    </location>
</feature>
<sequence>MRLLFYLLSARPPPPVPLGHSAPGTPRAGRAPRAPRRDRAGAGRTGREDRSGPDGPGRPERAGRAGKTGAGRTGRESRSGAAHPGSGPGPRRSAHRHPEADPARVHRGDEPAARARPYTPGGNDATVDAIPQGVISVRREYPRVLRRHHRAGRSRQPQLPGRR</sequence>
<gene>
    <name evidence="2" type="ORF">DDQ41_09250</name>
</gene>
<proteinExistence type="predicted"/>
<feature type="compositionally biased region" description="Basic and acidic residues" evidence="1">
    <location>
        <begin position="35"/>
        <end position="63"/>
    </location>
</feature>
<protein>
    <submittedName>
        <fullName evidence="2">Uncharacterized protein</fullName>
    </submittedName>
</protein>
<feature type="compositionally biased region" description="Low complexity" evidence="1">
    <location>
        <begin position="22"/>
        <end position="32"/>
    </location>
</feature>
<feature type="region of interest" description="Disordered" evidence="1">
    <location>
        <begin position="1"/>
        <end position="163"/>
    </location>
</feature>
<dbReference type="Proteomes" id="UP000245051">
    <property type="component" value="Chromosome"/>
</dbReference>
<name>A0ABM6V583_9ACTN</name>
<reference evidence="2 3" key="1">
    <citation type="submission" date="2018-05" db="EMBL/GenBank/DDBJ databases">
        <title>Complete genome sequence of the Type Strain of Streptomyces spongiicola HNM0071, the producer of staurosporine.</title>
        <authorList>
            <person name="Zhou S."/>
            <person name="Huang X."/>
        </authorList>
    </citation>
    <scope>NUCLEOTIDE SEQUENCE [LARGE SCALE GENOMIC DNA]</scope>
    <source>
        <strain evidence="2 3">HNM0071</strain>
    </source>
</reference>
<evidence type="ECO:0000256" key="1">
    <source>
        <dbReference type="SAM" id="MobiDB-lite"/>
    </source>
</evidence>
<evidence type="ECO:0000313" key="3">
    <source>
        <dbReference type="Proteomes" id="UP000245051"/>
    </source>
</evidence>
<dbReference type="EMBL" id="CP029254">
    <property type="protein sequence ID" value="AWK09076.1"/>
    <property type="molecule type" value="Genomic_DNA"/>
</dbReference>
<feature type="compositionally biased region" description="Low complexity" evidence="1">
    <location>
        <begin position="79"/>
        <end position="91"/>
    </location>
</feature>
<keyword evidence="3" id="KW-1185">Reference proteome</keyword>
<evidence type="ECO:0000313" key="2">
    <source>
        <dbReference type="EMBL" id="AWK09076.1"/>
    </source>
</evidence>